<dbReference type="SMART" id="SM01163">
    <property type="entry name" value="DUF1785"/>
    <property type="match status" value="1"/>
</dbReference>
<dbReference type="STRING" id="1284197.S8AA72"/>
<dbReference type="Proteomes" id="UP000015100">
    <property type="component" value="Unassembled WGS sequence"/>
</dbReference>
<gene>
    <name evidence="3" type="ORF">H072_8265</name>
</gene>
<dbReference type="InterPro" id="IPR003100">
    <property type="entry name" value="PAZ_dom"/>
</dbReference>
<dbReference type="Pfam" id="PF02170">
    <property type="entry name" value="PAZ"/>
    <property type="match status" value="1"/>
</dbReference>
<feature type="domain" description="Piwi" evidence="2">
    <location>
        <begin position="574"/>
        <end position="815"/>
    </location>
</feature>
<dbReference type="HOGENOM" id="CLU_340095_0_0_1"/>
<reference evidence="4" key="2">
    <citation type="submission" date="2013-04" db="EMBL/GenBank/DDBJ databases">
        <title>Genomic mechanisms accounting for the adaptation to parasitism in nematode-trapping fungi.</title>
        <authorList>
            <person name="Ahren D.G."/>
        </authorList>
    </citation>
    <scope>NUCLEOTIDE SEQUENCE [LARGE SCALE GENOMIC DNA]</scope>
    <source>
        <strain evidence="4">CBS 200.50</strain>
    </source>
</reference>
<dbReference type="InterPro" id="IPR003165">
    <property type="entry name" value="Piwi"/>
</dbReference>
<dbReference type="SMART" id="SM00950">
    <property type="entry name" value="Piwi"/>
    <property type="match status" value="1"/>
</dbReference>
<accession>S8AA72</accession>
<evidence type="ECO:0000259" key="2">
    <source>
        <dbReference type="PROSITE" id="PS50822"/>
    </source>
</evidence>
<dbReference type="eggNOG" id="KOG1041">
    <property type="taxonomic scope" value="Eukaryota"/>
</dbReference>
<dbReference type="OrthoDB" id="10252740at2759"/>
<comment type="caution">
    <text evidence="3">The sequence shown here is derived from an EMBL/GenBank/DDBJ whole genome shotgun (WGS) entry which is preliminary data.</text>
</comment>
<dbReference type="EMBL" id="AQGS01000592">
    <property type="protein sequence ID" value="EPS37996.1"/>
    <property type="molecule type" value="Genomic_DNA"/>
</dbReference>
<keyword evidence="4" id="KW-1185">Reference proteome</keyword>
<proteinExistence type="predicted"/>
<dbReference type="PROSITE" id="PS50822">
    <property type="entry name" value="PIWI"/>
    <property type="match status" value="1"/>
</dbReference>
<dbReference type="PANTHER" id="PTHR22891">
    <property type="entry name" value="EUKARYOTIC TRANSLATION INITIATION FACTOR 2C"/>
    <property type="match status" value="1"/>
</dbReference>
<dbReference type="Pfam" id="PF08699">
    <property type="entry name" value="ArgoL1"/>
    <property type="match status" value="1"/>
</dbReference>
<dbReference type="Gene3D" id="3.40.50.2300">
    <property type="match status" value="1"/>
</dbReference>
<evidence type="ECO:0000313" key="4">
    <source>
        <dbReference type="Proteomes" id="UP000015100"/>
    </source>
</evidence>
<sequence>MNTWGHLSPYDQSHRTNQSEPLTISPEEINTARNASDAENRALKLRIEAHTSKIAKYTLESDPHTRNKKLIDEFLLANFPNEQDKVVPDYAGNIYTPESWKPSHETFSHTYDNRAYRFKMKQAEREILDLSSYMDYIKGERVPAGTMFSEADNEENSVIPNDCNDIIRALNAIILRHSRLKHGNSLIHEKGNTIFLRTNGIELKNPVDYDGLDVGYGLELLKGFHASVRPGSQRCLINVSKATNVFYKGQKIELGISLYRENSQVTTDSPFREFERKSIKQFLEGKFIKVEAADKEFTRRFVEISEDDANSSQLIDQDRSNQSVSVANFYRYRNCSLRYPKKQLVALSAGPKAPNITVPLEFCSVEPGQRFSGRLNANGSANMIRAASVAPDIYKELLEKEFLDTFGLQGATNATLQAFGLGFDPGLLKVQAFRFNPPRIIFDGGKVAPVRPDQGSWMLQNGTTLRSTGTVSEYMILSINQREEVKPETVVRDLLEQCKGLGIKKQSASSPYHPQVFEIKPNHTAKNRDEDLVSQITVLFKNKIGPEANRLEALKIAAEKAKTGGENDSSFSVMVFCLLPSTSPKIYNAIKRGGDVIAGVHTVCMSMQKIHTKRNNTNQLNQYYQNVALKVNLKLGGINHSIESDAVLNKIFPNYINRPVMLLGADVSHSGRRDLPSITAVVGSVDPSQSQVYSTIDFQKNGEMIENIGNAVRERIRAYSIKHKKLPSSIVMFRDGVSESQYKQVLEQEVAAIDIALVDYVNYLRGQEAMKHHGPFEKPRLTVLVVGKRHQTRFFPSGVENNTRKGANTLPGLVVDRAVTAVSFPVRTSFGALTK</sequence>
<dbReference type="Gene3D" id="2.170.260.10">
    <property type="entry name" value="paz domain"/>
    <property type="match status" value="1"/>
</dbReference>
<dbReference type="SUPFAM" id="SSF101690">
    <property type="entry name" value="PAZ domain"/>
    <property type="match status" value="1"/>
</dbReference>
<dbReference type="SUPFAM" id="SSF53098">
    <property type="entry name" value="Ribonuclease H-like"/>
    <property type="match status" value="1"/>
</dbReference>
<reference evidence="3 4" key="1">
    <citation type="journal article" date="2013" name="PLoS Genet.">
        <title>Genomic mechanisms accounting for the adaptation to parasitism in nematode-trapping fungi.</title>
        <authorList>
            <person name="Meerupati T."/>
            <person name="Andersson K.M."/>
            <person name="Friman E."/>
            <person name="Kumar D."/>
            <person name="Tunlid A."/>
            <person name="Ahren D."/>
        </authorList>
    </citation>
    <scope>NUCLEOTIDE SEQUENCE [LARGE SCALE GENOMIC DNA]</scope>
    <source>
        <strain evidence="3 4">CBS 200.50</strain>
    </source>
</reference>
<dbReference type="Gene3D" id="3.30.420.10">
    <property type="entry name" value="Ribonuclease H-like superfamily/Ribonuclease H"/>
    <property type="match status" value="1"/>
</dbReference>
<evidence type="ECO:0000256" key="1">
    <source>
        <dbReference type="SAM" id="MobiDB-lite"/>
    </source>
</evidence>
<name>S8AA72_DACHA</name>
<evidence type="ECO:0000313" key="3">
    <source>
        <dbReference type="EMBL" id="EPS37996.1"/>
    </source>
</evidence>
<dbReference type="InterPro" id="IPR036397">
    <property type="entry name" value="RNaseH_sf"/>
</dbReference>
<protein>
    <recommendedName>
        <fullName evidence="2">Piwi domain-containing protein</fullName>
    </recommendedName>
</protein>
<dbReference type="InterPro" id="IPR036085">
    <property type="entry name" value="PAZ_dom_sf"/>
</dbReference>
<feature type="region of interest" description="Disordered" evidence="1">
    <location>
        <begin position="1"/>
        <end position="26"/>
    </location>
</feature>
<dbReference type="OMA" id="VIWETRE"/>
<dbReference type="GO" id="GO:0003723">
    <property type="term" value="F:RNA binding"/>
    <property type="evidence" value="ECO:0007669"/>
    <property type="project" value="InterPro"/>
</dbReference>
<dbReference type="InterPro" id="IPR014811">
    <property type="entry name" value="ArgoL1"/>
</dbReference>
<organism evidence="3 4">
    <name type="scientific">Dactylellina haptotyla (strain CBS 200.50)</name>
    <name type="common">Nematode-trapping fungus</name>
    <name type="synonym">Monacrosporium haptotylum</name>
    <dbReference type="NCBI Taxonomy" id="1284197"/>
    <lineage>
        <taxon>Eukaryota</taxon>
        <taxon>Fungi</taxon>
        <taxon>Dikarya</taxon>
        <taxon>Ascomycota</taxon>
        <taxon>Pezizomycotina</taxon>
        <taxon>Orbiliomycetes</taxon>
        <taxon>Orbiliales</taxon>
        <taxon>Orbiliaceae</taxon>
        <taxon>Dactylellina</taxon>
    </lineage>
</organism>
<dbReference type="InterPro" id="IPR012337">
    <property type="entry name" value="RNaseH-like_sf"/>
</dbReference>
<dbReference type="Pfam" id="PF02171">
    <property type="entry name" value="Piwi"/>
    <property type="match status" value="1"/>
</dbReference>
<dbReference type="AlphaFoldDB" id="S8AA72"/>